<keyword evidence="2" id="KW-1185">Reference proteome</keyword>
<protein>
    <submittedName>
        <fullName evidence="1">Uncharacterized protein</fullName>
    </submittedName>
</protein>
<evidence type="ECO:0000313" key="2">
    <source>
        <dbReference type="Proteomes" id="UP001058124"/>
    </source>
</evidence>
<gene>
    <name evidence="1" type="ORF">SOASR030_27260</name>
</gene>
<sequence length="42" mass="4610">MLPLNDKGERIWPKEQDDVSFMLVDASCSAEAVACVATFHKG</sequence>
<proteinExistence type="predicted"/>
<organism evidence="1 2">
    <name type="scientific">Leminorella grimontii</name>
    <dbReference type="NCBI Taxonomy" id="82981"/>
    <lineage>
        <taxon>Bacteria</taxon>
        <taxon>Pseudomonadati</taxon>
        <taxon>Pseudomonadota</taxon>
        <taxon>Gammaproteobacteria</taxon>
        <taxon>Enterobacterales</taxon>
        <taxon>Budviciaceae</taxon>
        <taxon>Leminorella</taxon>
    </lineage>
</organism>
<reference evidence="1" key="1">
    <citation type="submission" date="2022-06" db="EMBL/GenBank/DDBJ databases">
        <title>Draft genome sequences of Leminorella grimontii str. JCM5902.</title>
        <authorList>
            <person name="Wakabayashi Y."/>
            <person name="Kojima K."/>
        </authorList>
    </citation>
    <scope>NUCLEOTIDE SEQUENCE</scope>
    <source>
        <strain evidence="1">JCM 5902</strain>
    </source>
</reference>
<comment type="caution">
    <text evidence="1">The sequence shown here is derived from an EMBL/GenBank/DDBJ whole genome shotgun (WGS) entry which is preliminary data.</text>
</comment>
<dbReference type="EMBL" id="BRLH01000007">
    <property type="protein sequence ID" value="GKX56614.1"/>
    <property type="molecule type" value="Genomic_DNA"/>
</dbReference>
<dbReference type="AlphaFoldDB" id="A0AAV5N6D1"/>
<evidence type="ECO:0000313" key="1">
    <source>
        <dbReference type="EMBL" id="GKX56614.1"/>
    </source>
</evidence>
<name>A0AAV5N6D1_9GAMM</name>
<accession>A0AAV5N6D1</accession>
<dbReference type="Proteomes" id="UP001058124">
    <property type="component" value="Unassembled WGS sequence"/>
</dbReference>